<dbReference type="PANTHER" id="PTHR11080:SF2">
    <property type="entry name" value="LD05707P"/>
    <property type="match status" value="1"/>
</dbReference>
<dbReference type="STRING" id="303698.A0A1V6TRR1"/>
<feature type="domain" description="Isochorismatase-like" evidence="8">
    <location>
        <begin position="24"/>
        <end position="244"/>
    </location>
</feature>
<sequence length="254" mass="27464">MEVKSKLRAGGDSAGIGKGQFVPALIVVDMQEDFCPPNGSLAVQDGRNIASLINTLLSRPGFVTRIATLDWHPTNHISFANNHPAPNNKAFQSLIEMNNPAPGKEHETKPQLLWPIHCVANSPGASLIPEIEHDRLDLFIHKGQHSQVEMYSAFADAFGNLELAKAAGSVDIDLASVLREKSVTDVFVVGLAGDYCVKCTAIDAVRAGFRSWLIEEGTKSVVPADWDKVKDELRAAGVSVIHIDDPVIKQLDVA</sequence>
<dbReference type="Proteomes" id="UP000191285">
    <property type="component" value="Unassembled WGS sequence"/>
</dbReference>
<evidence type="ECO:0000313" key="10">
    <source>
        <dbReference type="Proteomes" id="UP000191285"/>
    </source>
</evidence>
<dbReference type="SUPFAM" id="SSF52499">
    <property type="entry name" value="Isochorismatase-like hydrolases"/>
    <property type="match status" value="1"/>
</dbReference>
<dbReference type="InterPro" id="IPR052347">
    <property type="entry name" value="Isochorismatase_Nicotinamidase"/>
</dbReference>
<dbReference type="AlphaFoldDB" id="A0A1V6TRR1"/>
<accession>A0A1V6TRR1</accession>
<keyword evidence="10" id="KW-1185">Reference proteome</keyword>
<organism evidence="9 10">
    <name type="scientific">Penicillium steckii</name>
    <dbReference type="NCBI Taxonomy" id="303698"/>
    <lineage>
        <taxon>Eukaryota</taxon>
        <taxon>Fungi</taxon>
        <taxon>Dikarya</taxon>
        <taxon>Ascomycota</taxon>
        <taxon>Pezizomycotina</taxon>
        <taxon>Eurotiomycetes</taxon>
        <taxon>Eurotiomycetidae</taxon>
        <taxon>Eurotiales</taxon>
        <taxon>Aspergillaceae</taxon>
        <taxon>Penicillium</taxon>
    </lineage>
</organism>
<protein>
    <recommendedName>
        <fullName evidence="6">nicotinamidase</fullName>
        <ecNumber evidence="6">3.5.1.19</ecNumber>
    </recommendedName>
    <alternativeName>
        <fullName evidence="7">Nicotinamide deamidase</fullName>
    </alternativeName>
</protein>
<evidence type="ECO:0000256" key="7">
    <source>
        <dbReference type="ARBA" id="ARBA00043224"/>
    </source>
</evidence>
<evidence type="ECO:0000256" key="6">
    <source>
        <dbReference type="ARBA" id="ARBA00039017"/>
    </source>
</evidence>
<evidence type="ECO:0000256" key="1">
    <source>
        <dbReference type="ARBA" id="ARBA00006336"/>
    </source>
</evidence>
<evidence type="ECO:0000256" key="3">
    <source>
        <dbReference type="ARBA" id="ARBA00022723"/>
    </source>
</evidence>
<reference evidence="10" key="1">
    <citation type="journal article" date="2017" name="Nat. Microbiol.">
        <title>Global analysis of biosynthetic gene clusters reveals vast potential of secondary metabolite production in Penicillium species.</title>
        <authorList>
            <person name="Nielsen J.C."/>
            <person name="Grijseels S."/>
            <person name="Prigent S."/>
            <person name="Ji B."/>
            <person name="Dainat J."/>
            <person name="Nielsen K.F."/>
            <person name="Frisvad J.C."/>
            <person name="Workman M."/>
            <person name="Nielsen J."/>
        </authorList>
    </citation>
    <scope>NUCLEOTIDE SEQUENCE [LARGE SCALE GENOMIC DNA]</scope>
    <source>
        <strain evidence="10">IBT 24891</strain>
    </source>
</reference>
<dbReference type="Pfam" id="PF00857">
    <property type="entry name" value="Isochorismatase"/>
    <property type="match status" value="1"/>
</dbReference>
<evidence type="ECO:0000256" key="5">
    <source>
        <dbReference type="ARBA" id="ARBA00037900"/>
    </source>
</evidence>
<gene>
    <name evidence="9" type="ORF">PENSTE_c003G08730</name>
</gene>
<name>A0A1V6TRR1_9EURO</name>
<dbReference type="CDD" id="cd01011">
    <property type="entry name" value="nicotinamidase"/>
    <property type="match status" value="1"/>
</dbReference>
<proteinExistence type="inferred from homology"/>
<dbReference type="GO" id="GO:0008936">
    <property type="term" value="F:nicotinamidase activity"/>
    <property type="evidence" value="ECO:0007669"/>
    <property type="project" value="UniProtKB-EC"/>
</dbReference>
<dbReference type="GO" id="GO:0046872">
    <property type="term" value="F:metal ion binding"/>
    <property type="evidence" value="ECO:0007669"/>
    <property type="project" value="UniProtKB-KW"/>
</dbReference>
<dbReference type="OrthoDB" id="14833at2759"/>
<dbReference type="PANTHER" id="PTHR11080">
    <property type="entry name" value="PYRAZINAMIDASE/NICOTINAMIDASE"/>
    <property type="match status" value="1"/>
</dbReference>
<keyword evidence="2" id="KW-0662">Pyridine nucleotide biosynthesis</keyword>
<evidence type="ECO:0000256" key="4">
    <source>
        <dbReference type="ARBA" id="ARBA00022801"/>
    </source>
</evidence>
<evidence type="ECO:0000313" key="9">
    <source>
        <dbReference type="EMBL" id="OQE28846.1"/>
    </source>
</evidence>
<dbReference type="GO" id="GO:0019363">
    <property type="term" value="P:pyridine nucleotide biosynthetic process"/>
    <property type="evidence" value="ECO:0007669"/>
    <property type="project" value="UniProtKB-KW"/>
</dbReference>
<comment type="caution">
    <text evidence="9">The sequence shown here is derived from an EMBL/GenBank/DDBJ whole genome shotgun (WGS) entry which is preliminary data.</text>
</comment>
<keyword evidence="4" id="KW-0378">Hydrolase</keyword>
<dbReference type="InterPro" id="IPR000868">
    <property type="entry name" value="Isochorismatase-like_dom"/>
</dbReference>
<dbReference type="Gene3D" id="3.40.50.850">
    <property type="entry name" value="Isochorismatase-like"/>
    <property type="match status" value="1"/>
</dbReference>
<dbReference type="EC" id="3.5.1.19" evidence="6"/>
<comment type="similarity">
    <text evidence="1">Belongs to the isochorismatase family.</text>
</comment>
<keyword evidence="3" id="KW-0479">Metal-binding</keyword>
<dbReference type="InterPro" id="IPR036380">
    <property type="entry name" value="Isochorismatase-like_sf"/>
</dbReference>
<evidence type="ECO:0000256" key="2">
    <source>
        <dbReference type="ARBA" id="ARBA00022642"/>
    </source>
</evidence>
<dbReference type="EMBL" id="MLKD01000003">
    <property type="protein sequence ID" value="OQE28846.1"/>
    <property type="molecule type" value="Genomic_DNA"/>
</dbReference>
<comment type="pathway">
    <text evidence="5">Cofactor biosynthesis; nicotinate biosynthesis; nicotinate from nicotinamide: step 1/1.</text>
</comment>
<evidence type="ECO:0000259" key="8">
    <source>
        <dbReference type="Pfam" id="PF00857"/>
    </source>
</evidence>